<feature type="transmembrane region" description="Helical" evidence="5">
    <location>
        <begin position="89"/>
        <end position="110"/>
    </location>
</feature>
<dbReference type="PROSITE" id="PS50929">
    <property type="entry name" value="ABC_TM1F"/>
    <property type="match status" value="1"/>
</dbReference>
<dbReference type="InterPro" id="IPR011527">
    <property type="entry name" value="ABC1_TM_dom"/>
</dbReference>
<organism evidence="7 8">
    <name type="scientific">Corallococcus praedator</name>
    <dbReference type="NCBI Taxonomy" id="2316724"/>
    <lineage>
        <taxon>Bacteria</taxon>
        <taxon>Pseudomonadati</taxon>
        <taxon>Myxococcota</taxon>
        <taxon>Myxococcia</taxon>
        <taxon>Myxococcales</taxon>
        <taxon>Cystobacterineae</taxon>
        <taxon>Myxococcaceae</taxon>
        <taxon>Corallococcus</taxon>
    </lineage>
</organism>
<evidence type="ECO:0000256" key="4">
    <source>
        <dbReference type="ARBA" id="ARBA00023136"/>
    </source>
</evidence>
<evidence type="ECO:0000313" key="8">
    <source>
        <dbReference type="Proteomes" id="UP000278907"/>
    </source>
</evidence>
<keyword evidence="4 5" id="KW-0472">Membrane</keyword>
<dbReference type="Gene3D" id="1.20.1560.10">
    <property type="entry name" value="ABC transporter type 1, transmembrane domain"/>
    <property type="match status" value="1"/>
</dbReference>
<dbReference type="InterPro" id="IPR039421">
    <property type="entry name" value="Type_1_exporter"/>
</dbReference>
<keyword evidence="8" id="KW-1185">Reference proteome</keyword>
<keyword evidence="2 5" id="KW-0812">Transmembrane</keyword>
<feature type="non-terminal residue" evidence="7">
    <location>
        <position position="1"/>
    </location>
</feature>
<accession>A0ABX9Q1L6</accession>
<gene>
    <name evidence="7" type="ORF">D7Y13_44605</name>
</gene>
<comment type="subcellular location">
    <subcellularLocation>
        <location evidence="1">Cell membrane</location>
        <topology evidence="1">Multi-pass membrane protein</topology>
    </subcellularLocation>
</comment>
<evidence type="ECO:0000256" key="3">
    <source>
        <dbReference type="ARBA" id="ARBA00022989"/>
    </source>
</evidence>
<feature type="transmembrane region" description="Helical" evidence="5">
    <location>
        <begin position="62"/>
        <end position="83"/>
    </location>
</feature>
<dbReference type="Proteomes" id="UP000278907">
    <property type="component" value="Unassembled WGS sequence"/>
</dbReference>
<dbReference type="InterPro" id="IPR036640">
    <property type="entry name" value="ABC1_TM_sf"/>
</dbReference>
<dbReference type="PANTHER" id="PTHR43394:SF1">
    <property type="entry name" value="ATP-BINDING CASSETTE SUB-FAMILY B MEMBER 10, MITOCHONDRIAL"/>
    <property type="match status" value="1"/>
</dbReference>
<reference evidence="7 8" key="1">
    <citation type="submission" date="2018-09" db="EMBL/GenBank/DDBJ databases">
        <authorList>
            <person name="Livingstone P.G."/>
            <person name="Whitworth D.E."/>
        </authorList>
    </citation>
    <scope>NUCLEOTIDE SEQUENCE [LARGE SCALE GENOMIC DNA]</scope>
    <source>
        <strain evidence="7 8">CA031B</strain>
    </source>
</reference>
<protein>
    <submittedName>
        <fullName evidence="7">Peptidase domain-containing ABC transporter</fullName>
    </submittedName>
</protein>
<proteinExistence type="predicted"/>
<feature type="non-terminal residue" evidence="7">
    <location>
        <position position="131"/>
    </location>
</feature>
<evidence type="ECO:0000256" key="5">
    <source>
        <dbReference type="SAM" id="Phobius"/>
    </source>
</evidence>
<dbReference type="EMBL" id="RAWI01001387">
    <property type="protein sequence ID" value="RKH75736.1"/>
    <property type="molecule type" value="Genomic_DNA"/>
</dbReference>
<evidence type="ECO:0000313" key="7">
    <source>
        <dbReference type="EMBL" id="RKH75736.1"/>
    </source>
</evidence>
<feature type="domain" description="ABC transmembrane type-1" evidence="6">
    <location>
        <begin position="1"/>
        <end position="131"/>
    </location>
</feature>
<evidence type="ECO:0000256" key="2">
    <source>
        <dbReference type="ARBA" id="ARBA00022692"/>
    </source>
</evidence>
<dbReference type="PANTHER" id="PTHR43394">
    <property type="entry name" value="ATP-DEPENDENT PERMEASE MDL1, MITOCHONDRIAL"/>
    <property type="match status" value="1"/>
</dbReference>
<dbReference type="SUPFAM" id="SSF90123">
    <property type="entry name" value="ABC transporter transmembrane region"/>
    <property type="match status" value="1"/>
</dbReference>
<keyword evidence="3 5" id="KW-1133">Transmembrane helix</keyword>
<dbReference type="Pfam" id="PF00664">
    <property type="entry name" value="ABC_membrane"/>
    <property type="match status" value="1"/>
</dbReference>
<name>A0ABX9Q1L6_9BACT</name>
<comment type="caution">
    <text evidence="7">The sequence shown here is derived from an EMBL/GenBank/DDBJ whole genome shotgun (WGS) entry which is preliminary data.</text>
</comment>
<evidence type="ECO:0000256" key="1">
    <source>
        <dbReference type="ARBA" id="ARBA00004651"/>
    </source>
</evidence>
<sequence>TLEGVLTIVRMYLFASTTHRVDLLLGSEIIRHLLRLPLSFFEKRPVGELSARLSELENIRQFLTGTSLTVVLDVIFSVLYIGVMFLYSVQLTLCVLLTVPVVIASTLVVASIQQKLIRTKADRGAKVQSYL</sequence>
<evidence type="ECO:0000259" key="6">
    <source>
        <dbReference type="PROSITE" id="PS50929"/>
    </source>
</evidence>